<feature type="transmembrane region" description="Helical" evidence="8">
    <location>
        <begin position="398"/>
        <end position="418"/>
    </location>
</feature>
<evidence type="ECO:0000256" key="1">
    <source>
        <dbReference type="ARBA" id="ARBA00004651"/>
    </source>
</evidence>
<feature type="transmembrane region" description="Helical" evidence="8">
    <location>
        <begin position="430"/>
        <end position="454"/>
    </location>
</feature>
<feature type="domain" description="Threonine/Serine exporter ThrE" evidence="10">
    <location>
        <begin position="326"/>
        <end position="451"/>
    </location>
</feature>
<evidence type="ECO:0000256" key="3">
    <source>
        <dbReference type="ARBA" id="ARBA00022692"/>
    </source>
</evidence>
<evidence type="ECO:0000256" key="8">
    <source>
        <dbReference type="SAM" id="Phobius"/>
    </source>
</evidence>
<dbReference type="InterPro" id="IPR010619">
    <property type="entry name" value="ThrE-like_N"/>
</dbReference>
<gene>
    <name evidence="11" type="ORF">CLV40_102544</name>
</gene>
<keyword evidence="2" id="KW-1003">Cell membrane</keyword>
<feature type="transmembrane region" description="Helical" evidence="8">
    <location>
        <begin position="246"/>
        <end position="265"/>
    </location>
</feature>
<sequence length="485" mass="49966">MRFARRAPFGLGRLVEGREKPGVNGNTQLNGHSVHHSESTAVYGPALPEERTVHFVLDLALRIGEVQMASGAGAADATATILAVSAAYGLPHCEVDVIFTSITVACQRGTDEAPITSLRVVRSRGLDYTRLADVETLVQRITARRVDVLAARAELERITTAPHPYPRWAATLAFAGMAAAITVLIGGAAPMAAAAAVVTALVDRVGRLLNRRALPFFFQQVVGGALATGAALALIASGVLTAKPTVLVAATITVLLSGLSVVSTVQDAITGYNVTAAGRMMEISLMTAGLITGVVLALNTAIWLGMAYTPLADPLPPSAFRLPVQTIAAAASAGLFALASYAKPRALLVASVAGGVGAATYGALTLTGSGTIAASAIAAVVIGFAGGVISRRFRMPPLVVAVSGLVPLLPGLTIYRALYELAVLRDISGLPTLMLAAAIALALAAGVVLGEYLAQPVRSGLSRLERKLAGPRMSGPLRPTERRLE</sequence>
<dbReference type="EMBL" id="PTIX01000002">
    <property type="protein sequence ID" value="PPK70626.1"/>
    <property type="molecule type" value="Genomic_DNA"/>
</dbReference>
<evidence type="ECO:0000256" key="6">
    <source>
        <dbReference type="ARBA" id="ARBA00034125"/>
    </source>
</evidence>
<feature type="region of interest" description="Disordered" evidence="7">
    <location>
        <begin position="16"/>
        <end position="37"/>
    </location>
</feature>
<dbReference type="GO" id="GO:0022857">
    <property type="term" value="F:transmembrane transporter activity"/>
    <property type="evidence" value="ECO:0007669"/>
    <property type="project" value="InterPro"/>
</dbReference>
<dbReference type="Proteomes" id="UP000239203">
    <property type="component" value="Unassembled WGS sequence"/>
</dbReference>
<feature type="domain" description="Threonine/serine exporter-like N-terminal" evidence="9">
    <location>
        <begin position="58"/>
        <end position="299"/>
    </location>
</feature>
<comment type="caution">
    <text evidence="11">The sequence shown here is derived from an EMBL/GenBank/DDBJ whole genome shotgun (WGS) entry which is preliminary data.</text>
</comment>
<dbReference type="GO" id="GO:0015744">
    <property type="term" value="P:succinate transport"/>
    <property type="evidence" value="ECO:0007669"/>
    <property type="project" value="TreeGrafter"/>
</dbReference>
<organism evidence="11 12">
    <name type="scientific">Actinokineospora auranticolor</name>
    <dbReference type="NCBI Taxonomy" id="155976"/>
    <lineage>
        <taxon>Bacteria</taxon>
        <taxon>Bacillati</taxon>
        <taxon>Actinomycetota</taxon>
        <taxon>Actinomycetes</taxon>
        <taxon>Pseudonocardiales</taxon>
        <taxon>Pseudonocardiaceae</taxon>
        <taxon>Actinokineospora</taxon>
    </lineage>
</organism>
<keyword evidence="5 8" id="KW-0472">Membrane</keyword>
<dbReference type="InterPro" id="IPR050539">
    <property type="entry name" value="ThrE_Dicarb/AminoAcid_Exp"/>
</dbReference>
<dbReference type="Pfam" id="PF12821">
    <property type="entry name" value="ThrE_2"/>
    <property type="match status" value="1"/>
</dbReference>
<evidence type="ECO:0000256" key="2">
    <source>
        <dbReference type="ARBA" id="ARBA00022475"/>
    </source>
</evidence>
<feature type="transmembrane region" description="Helical" evidence="8">
    <location>
        <begin position="346"/>
        <end position="364"/>
    </location>
</feature>
<dbReference type="GO" id="GO:0005886">
    <property type="term" value="C:plasma membrane"/>
    <property type="evidence" value="ECO:0007669"/>
    <property type="project" value="UniProtKB-SubCell"/>
</dbReference>
<evidence type="ECO:0000313" key="11">
    <source>
        <dbReference type="EMBL" id="PPK70626.1"/>
    </source>
</evidence>
<dbReference type="Pfam" id="PF06738">
    <property type="entry name" value="ThrE"/>
    <property type="match status" value="1"/>
</dbReference>
<dbReference type="PANTHER" id="PTHR34390">
    <property type="entry name" value="UPF0442 PROTEIN YJJB-RELATED"/>
    <property type="match status" value="1"/>
</dbReference>
<evidence type="ECO:0000256" key="5">
    <source>
        <dbReference type="ARBA" id="ARBA00023136"/>
    </source>
</evidence>
<evidence type="ECO:0000313" key="12">
    <source>
        <dbReference type="Proteomes" id="UP000239203"/>
    </source>
</evidence>
<keyword evidence="3 8" id="KW-0812">Transmembrane</keyword>
<feature type="transmembrane region" description="Helical" evidence="8">
    <location>
        <begin position="172"/>
        <end position="202"/>
    </location>
</feature>
<dbReference type="InterPro" id="IPR024528">
    <property type="entry name" value="ThrE_2"/>
</dbReference>
<evidence type="ECO:0000259" key="9">
    <source>
        <dbReference type="Pfam" id="PF06738"/>
    </source>
</evidence>
<evidence type="ECO:0000259" key="10">
    <source>
        <dbReference type="Pfam" id="PF12821"/>
    </source>
</evidence>
<evidence type="ECO:0000256" key="7">
    <source>
        <dbReference type="SAM" id="MobiDB-lite"/>
    </source>
</evidence>
<comment type="similarity">
    <text evidence="6">Belongs to the ThrE exporter (TC 2.A.79) family.</text>
</comment>
<dbReference type="AlphaFoldDB" id="A0A2S6GZM9"/>
<feature type="transmembrane region" description="Helical" evidence="8">
    <location>
        <begin position="285"/>
        <end position="308"/>
    </location>
</feature>
<keyword evidence="12" id="KW-1185">Reference proteome</keyword>
<keyword evidence="4 8" id="KW-1133">Transmembrane helix</keyword>
<name>A0A2S6GZM9_9PSEU</name>
<reference evidence="11 12" key="1">
    <citation type="submission" date="2018-02" db="EMBL/GenBank/DDBJ databases">
        <title>Genomic Encyclopedia of Archaeal and Bacterial Type Strains, Phase II (KMG-II): from individual species to whole genera.</title>
        <authorList>
            <person name="Goeker M."/>
        </authorList>
    </citation>
    <scope>NUCLEOTIDE SEQUENCE [LARGE SCALE GENOMIC DNA]</scope>
    <source>
        <strain evidence="11 12">YU 961-1</strain>
    </source>
</reference>
<protein>
    <submittedName>
        <fullName evidence="11">Uncharacterized membrane protein YjjP (DUF1212 family)</fullName>
    </submittedName>
</protein>
<comment type="subcellular location">
    <subcellularLocation>
        <location evidence="1">Cell membrane</location>
        <topology evidence="1">Multi-pass membrane protein</topology>
    </subcellularLocation>
</comment>
<evidence type="ECO:0000256" key="4">
    <source>
        <dbReference type="ARBA" id="ARBA00022989"/>
    </source>
</evidence>
<feature type="transmembrane region" description="Helical" evidence="8">
    <location>
        <begin position="320"/>
        <end position="339"/>
    </location>
</feature>
<proteinExistence type="inferred from homology"/>
<feature type="transmembrane region" description="Helical" evidence="8">
    <location>
        <begin position="370"/>
        <end position="389"/>
    </location>
</feature>
<feature type="transmembrane region" description="Helical" evidence="8">
    <location>
        <begin position="214"/>
        <end position="240"/>
    </location>
</feature>
<accession>A0A2S6GZM9</accession>